<feature type="compositionally biased region" description="Basic and acidic residues" evidence="1">
    <location>
        <begin position="114"/>
        <end position="132"/>
    </location>
</feature>
<dbReference type="EMBL" id="NAJL01000075">
    <property type="protein sequence ID" value="TKA22434.1"/>
    <property type="molecule type" value="Genomic_DNA"/>
</dbReference>
<keyword evidence="3" id="KW-1185">Reference proteome</keyword>
<reference evidence="2 3" key="1">
    <citation type="submission" date="2017-03" db="EMBL/GenBank/DDBJ databases">
        <title>Genomes of endolithic fungi from Antarctica.</title>
        <authorList>
            <person name="Coleine C."/>
            <person name="Masonjones S."/>
            <person name="Stajich J.E."/>
        </authorList>
    </citation>
    <scope>NUCLEOTIDE SEQUENCE [LARGE SCALE GENOMIC DNA]</scope>
    <source>
        <strain evidence="2 3">CCFEE 6315</strain>
    </source>
</reference>
<feature type="region of interest" description="Disordered" evidence="1">
    <location>
        <begin position="95"/>
        <end position="132"/>
    </location>
</feature>
<sequence>MDTAHVFDELPGNMPHTIHHASRAQYADETVGKKDAATQSNYKRAASSTKPESKREEKKAKKARDRDTSSARLQRTRDVGYSKKDVTYYSCNKKGYYKSECPDEPQSSARTSKVKTEKPTGDKEKEKKKKPESFRAVCVREPIAFLKDLKRASRVFAVNTTTVEEGNLAIPEGLKDLEDIFNYDEAARRRRPEGVEHAINLEEG</sequence>
<accession>A0A4U0TKQ2</accession>
<name>A0A4U0TKQ2_9PEZI</name>
<evidence type="ECO:0000313" key="2">
    <source>
        <dbReference type="EMBL" id="TKA22434.1"/>
    </source>
</evidence>
<comment type="caution">
    <text evidence="2">The sequence shown here is derived from an EMBL/GenBank/DDBJ whole genome shotgun (WGS) entry which is preliminary data.</text>
</comment>
<dbReference type="AlphaFoldDB" id="A0A4U0TKQ2"/>
<evidence type="ECO:0000313" key="3">
    <source>
        <dbReference type="Proteomes" id="UP000308549"/>
    </source>
</evidence>
<evidence type="ECO:0000256" key="1">
    <source>
        <dbReference type="SAM" id="MobiDB-lite"/>
    </source>
</evidence>
<gene>
    <name evidence="2" type="ORF">B0A50_07940</name>
</gene>
<evidence type="ECO:0008006" key="4">
    <source>
        <dbReference type="Google" id="ProtNLM"/>
    </source>
</evidence>
<dbReference type="Proteomes" id="UP000308549">
    <property type="component" value="Unassembled WGS sequence"/>
</dbReference>
<dbReference type="OrthoDB" id="10602607at2759"/>
<feature type="region of interest" description="Disordered" evidence="1">
    <location>
        <begin position="1"/>
        <end position="79"/>
    </location>
</feature>
<proteinExistence type="predicted"/>
<feature type="compositionally biased region" description="Basic and acidic residues" evidence="1">
    <location>
        <begin position="51"/>
        <end position="79"/>
    </location>
</feature>
<protein>
    <recommendedName>
        <fullName evidence="4">CCHC-type domain-containing protein</fullName>
    </recommendedName>
</protein>
<feature type="compositionally biased region" description="Polar residues" evidence="1">
    <location>
        <begin position="37"/>
        <end position="50"/>
    </location>
</feature>
<organism evidence="2 3">
    <name type="scientific">Salinomyces thailandicus</name>
    <dbReference type="NCBI Taxonomy" id="706561"/>
    <lineage>
        <taxon>Eukaryota</taxon>
        <taxon>Fungi</taxon>
        <taxon>Dikarya</taxon>
        <taxon>Ascomycota</taxon>
        <taxon>Pezizomycotina</taxon>
        <taxon>Dothideomycetes</taxon>
        <taxon>Dothideomycetidae</taxon>
        <taxon>Mycosphaerellales</taxon>
        <taxon>Teratosphaeriaceae</taxon>
        <taxon>Salinomyces</taxon>
    </lineage>
</organism>